<dbReference type="PANTHER" id="PTHR42879">
    <property type="entry name" value="3-OXOACYL-(ACYL-CARRIER-PROTEIN) REDUCTASE"/>
    <property type="match status" value="1"/>
</dbReference>
<name>A0A645CFV4_9ZZZZ</name>
<dbReference type="Gene3D" id="3.40.50.720">
    <property type="entry name" value="NAD(P)-binding Rossmann-like Domain"/>
    <property type="match status" value="1"/>
</dbReference>
<dbReference type="PROSITE" id="PS00061">
    <property type="entry name" value="ADH_SHORT"/>
    <property type="match status" value="1"/>
</dbReference>
<dbReference type="GO" id="GO:0004316">
    <property type="term" value="F:3-oxoacyl-[acyl-carrier-protein] reductase (NADPH) activity"/>
    <property type="evidence" value="ECO:0007669"/>
    <property type="project" value="UniProtKB-EC"/>
</dbReference>
<dbReference type="GO" id="GO:0032787">
    <property type="term" value="P:monocarboxylic acid metabolic process"/>
    <property type="evidence" value="ECO:0007669"/>
    <property type="project" value="UniProtKB-ARBA"/>
</dbReference>
<sequence>MKRKTVLITGASRGIGAATARRFAEAGYDVAVNFLHGEYAAWSLVKELRNGGCNAIAIRADVSNPVQVQKMVDNVLDEYCQLDTLVCNAGISQTGLISDLTNEEWRRIFSVNVDGVFHCCKAVLPHFVHRKAGCIVTVSSIWGLTGASCEVAYSATKSAVIGFTKALAKELGPSGITVNCVAPGVIDTEMNAHLKKEELEALLEETPLGKLGLPRDVAEAIFFFSSEGARFVTGQVLSPNGGLLV</sequence>
<dbReference type="SUPFAM" id="SSF51735">
    <property type="entry name" value="NAD(P)-binding Rossmann-fold domains"/>
    <property type="match status" value="1"/>
</dbReference>
<dbReference type="InterPro" id="IPR002347">
    <property type="entry name" value="SDR_fam"/>
</dbReference>
<dbReference type="SMART" id="SM00822">
    <property type="entry name" value="PKS_KR"/>
    <property type="match status" value="1"/>
</dbReference>
<comment type="caution">
    <text evidence="4">The sequence shown here is derived from an EMBL/GenBank/DDBJ whole genome shotgun (WGS) entry which is preliminary data.</text>
</comment>
<dbReference type="Pfam" id="PF00106">
    <property type="entry name" value="adh_short"/>
    <property type="match status" value="1"/>
</dbReference>
<evidence type="ECO:0000259" key="3">
    <source>
        <dbReference type="SMART" id="SM00822"/>
    </source>
</evidence>
<organism evidence="4">
    <name type="scientific">bioreactor metagenome</name>
    <dbReference type="NCBI Taxonomy" id="1076179"/>
    <lineage>
        <taxon>unclassified sequences</taxon>
        <taxon>metagenomes</taxon>
        <taxon>ecological metagenomes</taxon>
    </lineage>
</organism>
<feature type="domain" description="Ketoreductase" evidence="3">
    <location>
        <begin position="4"/>
        <end position="184"/>
    </location>
</feature>
<dbReference type="EMBL" id="VSSQ01026856">
    <property type="protein sequence ID" value="MPM75783.1"/>
    <property type="molecule type" value="Genomic_DNA"/>
</dbReference>
<comment type="similarity">
    <text evidence="1">Belongs to the short-chain dehydrogenases/reductases (SDR) family.</text>
</comment>
<proteinExistence type="inferred from homology"/>
<dbReference type="NCBIfam" id="NF009466">
    <property type="entry name" value="PRK12826.1-2"/>
    <property type="match status" value="1"/>
</dbReference>
<evidence type="ECO:0000313" key="4">
    <source>
        <dbReference type="EMBL" id="MPM75783.1"/>
    </source>
</evidence>
<dbReference type="PRINTS" id="PR00081">
    <property type="entry name" value="GDHRDH"/>
</dbReference>
<evidence type="ECO:0000256" key="1">
    <source>
        <dbReference type="ARBA" id="ARBA00006484"/>
    </source>
</evidence>
<dbReference type="NCBIfam" id="NF047420">
    <property type="entry name" value="EF_P_mod_YmfI"/>
    <property type="match status" value="1"/>
</dbReference>
<dbReference type="FunFam" id="3.40.50.720:FF:000173">
    <property type="entry name" value="3-oxoacyl-[acyl-carrier protein] reductase"/>
    <property type="match status" value="1"/>
</dbReference>
<dbReference type="InterPro" id="IPR050259">
    <property type="entry name" value="SDR"/>
</dbReference>
<evidence type="ECO:0000256" key="2">
    <source>
        <dbReference type="ARBA" id="ARBA00023002"/>
    </source>
</evidence>
<dbReference type="InterPro" id="IPR036291">
    <property type="entry name" value="NAD(P)-bd_dom_sf"/>
</dbReference>
<dbReference type="InterPro" id="IPR057326">
    <property type="entry name" value="KR_dom"/>
</dbReference>
<dbReference type="EC" id="1.1.1.100" evidence="4"/>
<keyword evidence="2 4" id="KW-0560">Oxidoreductase</keyword>
<dbReference type="PRINTS" id="PR00080">
    <property type="entry name" value="SDRFAMILY"/>
</dbReference>
<dbReference type="InterPro" id="IPR020904">
    <property type="entry name" value="Sc_DH/Rdtase_CS"/>
</dbReference>
<reference evidence="4" key="1">
    <citation type="submission" date="2019-08" db="EMBL/GenBank/DDBJ databases">
        <authorList>
            <person name="Kucharzyk K."/>
            <person name="Murdoch R.W."/>
            <person name="Higgins S."/>
            <person name="Loffler F."/>
        </authorList>
    </citation>
    <scope>NUCLEOTIDE SEQUENCE</scope>
</reference>
<protein>
    <submittedName>
        <fullName evidence="4">3-oxoacyl-[acyl-carrier-protein] reductase FabG</fullName>
        <ecNumber evidence="4">1.1.1.100</ecNumber>
    </submittedName>
</protein>
<gene>
    <name evidence="4" type="primary">fabG_99</name>
    <name evidence="4" type="ORF">SDC9_122777</name>
</gene>
<dbReference type="NCBIfam" id="NF005559">
    <property type="entry name" value="PRK07231.1"/>
    <property type="match status" value="1"/>
</dbReference>
<accession>A0A645CFV4</accession>
<dbReference type="PANTHER" id="PTHR42879:SF2">
    <property type="entry name" value="3-OXOACYL-[ACYL-CARRIER-PROTEIN] REDUCTASE FABG"/>
    <property type="match status" value="1"/>
</dbReference>
<dbReference type="AlphaFoldDB" id="A0A645CFV4"/>